<sequence length="503" mass="57315">MIDKRDKTIYYVSNVGTGMVSIIDGDNYCIIKEVEIGPRPQNIIVDEKNNVYIASDRNGKVTLINDLYDSNKTWNMPNNGNIQVDSIANNIYVCDTEEVCIYSLKTGEKIGCLTGFVAADDLKLDKDKKKLFVLDILQNEIRIYDTSDFHLIKLYKDVGTSPNYILIAENEKDVYISNKGVNKSTYTSNISVLDLENGNISYIYLENGSVITSLEQNENFLYAANSGLHRIDVINILKRECVATIKTTLTELQRLRLSPDKKILLVTSRSNDGKGVIDRIDTSSNAILDTFIFKQNNSIPYDIGVISQSEFEVQNEPFILTNLENKLKQENGTSILAKKVLSNYQEKMIFTEVSVKVYLGEGEIINIEEIIFKKCEVINETKNRSNIDSRKNYSILQYNFYIPYCIGYTDEHQRKYIVEGRLEGTQKATLYIPDYAEQQGVEFVVNSFAQLTSTPIIMNKNLTFDVSALISTKAIVDEIVFIPFCKECEMWKRRDEKMRGNNG</sequence>
<accession>A0ABS7APJ2</accession>
<dbReference type="PANTHER" id="PTHR47197">
    <property type="entry name" value="PROTEIN NIRF"/>
    <property type="match status" value="1"/>
</dbReference>
<dbReference type="Gene3D" id="2.130.10.10">
    <property type="entry name" value="YVTN repeat-like/Quinoprotein amine dehydrogenase"/>
    <property type="match status" value="2"/>
</dbReference>
<dbReference type="Proteomes" id="UP001519921">
    <property type="component" value="Unassembled WGS sequence"/>
</dbReference>
<name>A0ABS7APJ2_9CLOT</name>
<reference evidence="1 2" key="1">
    <citation type="submission" date="2021-07" db="EMBL/GenBank/DDBJ databases">
        <title>Clostridium weizhouense sp. nov., an anaerobic bacterium isolated from activated sludge of Petroleum wastewater.</title>
        <authorList>
            <person name="Li Q."/>
        </authorList>
    </citation>
    <scope>NUCLEOTIDE SEQUENCE [LARGE SCALE GENOMIC DNA]</scope>
    <source>
        <strain evidence="1 2">YB-6</strain>
    </source>
</reference>
<comment type="caution">
    <text evidence="1">The sequence shown here is derived from an EMBL/GenBank/DDBJ whole genome shotgun (WGS) entry which is preliminary data.</text>
</comment>
<dbReference type="InterPro" id="IPR051200">
    <property type="entry name" value="Host-pathogen_enzymatic-act"/>
</dbReference>
<protein>
    <submittedName>
        <fullName evidence="1">Uncharacterized protein</fullName>
    </submittedName>
</protein>
<proteinExistence type="predicted"/>
<gene>
    <name evidence="1" type="ORF">KYD98_10720</name>
</gene>
<keyword evidence="2" id="KW-1185">Reference proteome</keyword>
<dbReference type="PANTHER" id="PTHR47197:SF3">
    <property type="entry name" value="DIHYDRO-HEME D1 DEHYDROGENASE"/>
    <property type="match status" value="1"/>
</dbReference>
<dbReference type="EMBL" id="JAHXPT010000008">
    <property type="protein sequence ID" value="MBW6410568.1"/>
    <property type="molecule type" value="Genomic_DNA"/>
</dbReference>
<dbReference type="RefSeq" id="WP_219780012.1">
    <property type="nucleotide sequence ID" value="NZ_JAHXPT010000008.1"/>
</dbReference>
<dbReference type="InterPro" id="IPR015943">
    <property type="entry name" value="WD40/YVTN_repeat-like_dom_sf"/>
</dbReference>
<evidence type="ECO:0000313" key="1">
    <source>
        <dbReference type="EMBL" id="MBW6410568.1"/>
    </source>
</evidence>
<evidence type="ECO:0000313" key="2">
    <source>
        <dbReference type="Proteomes" id="UP001519921"/>
    </source>
</evidence>
<dbReference type="SUPFAM" id="SSF51004">
    <property type="entry name" value="C-terminal (heme d1) domain of cytochrome cd1-nitrite reductase"/>
    <property type="match status" value="1"/>
</dbReference>
<dbReference type="InterPro" id="IPR011048">
    <property type="entry name" value="Haem_d1_sf"/>
</dbReference>
<organism evidence="1 2">
    <name type="scientific">Clostridium weizhouense</name>
    <dbReference type="NCBI Taxonomy" id="2859781"/>
    <lineage>
        <taxon>Bacteria</taxon>
        <taxon>Bacillati</taxon>
        <taxon>Bacillota</taxon>
        <taxon>Clostridia</taxon>
        <taxon>Eubacteriales</taxon>
        <taxon>Clostridiaceae</taxon>
        <taxon>Clostridium</taxon>
    </lineage>
</organism>